<dbReference type="PANTHER" id="PTHR40266:SF2">
    <property type="entry name" value="TOXIN HIGB-1"/>
    <property type="match status" value="1"/>
</dbReference>
<dbReference type="PANTHER" id="PTHR40266">
    <property type="entry name" value="TOXIN HIGB-1"/>
    <property type="match status" value="1"/>
</dbReference>
<dbReference type="Gene3D" id="3.30.2310.20">
    <property type="entry name" value="RelE-like"/>
    <property type="match status" value="1"/>
</dbReference>
<dbReference type="SUPFAM" id="SSF143011">
    <property type="entry name" value="RelE-like"/>
    <property type="match status" value="1"/>
</dbReference>
<dbReference type="InterPro" id="IPR007711">
    <property type="entry name" value="HigB-1"/>
</dbReference>
<dbReference type="EMBL" id="BMMW01000002">
    <property type="protein sequence ID" value="GGK47201.1"/>
    <property type="molecule type" value="Genomic_DNA"/>
</dbReference>
<sequence>MIRSFKDGDTQSVWNLTYVKRFSPQVAKQARIKMQLIDAADDINDLRIPPGNRLEKLSGNRRGQHSIRVNDQWRLCFRWDSGAHELELVDYH</sequence>
<dbReference type="AlphaFoldDB" id="A0A917QER5"/>
<dbReference type="Pfam" id="PF05015">
    <property type="entry name" value="HigB-like_toxin"/>
    <property type="match status" value="1"/>
</dbReference>
<proteinExistence type="predicted"/>
<protein>
    <submittedName>
        <fullName evidence="1">Plasmid maintenance system killer protein</fullName>
    </submittedName>
</protein>
<accession>A0A917QER5</accession>
<dbReference type="Proteomes" id="UP000612956">
    <property type="component" value="Unassembled WGS sequence"/>
</dbReference>
<comment type="caution">
    <text evidence="1">The sequence shown here is derived from an EMBL/GenBank/DDBJ whole genome shotgun (WGS) entry which is preliminary data.</text>
</comment>
<dbReference type="RefSeq" id="WP_188828466.1">
    <property type="nucleotide sequence ID" value="NZ_BMMW01000002.1"/>
</dbReference>
<organism evidence="1 2">
    <name type="scientific">Nocardia camponoti</name>
    <dbReference type="NCBI Taxonomy" id="1616106"/>
    <lineage>
        <taxon>Bacteria</taxon>
        <taxon>Bacillati</taxon>
        <taxon>Actinomycetota</taxon>
        <taxon>Actinomycetes</taxon>
        <taxon>Mycobacteriales</taxon>
        <taxon>Nocardiaceae</taxon>
        <taxon>Nocardia</taxon>
    </lineage>
</organism>
<keyword evidence="2" id="KW-1185">Reference proteome</keyword>
<reference evidence="1" key="2">
    <citation type="submission" date="2020-09" db="EMBL/GenBank/DDBJ databases">
        <authorList>
            <person name="Sun Q."/>
            <person name="Zhou Y."/>
        </authorList>
    </citation>
    <scope>NUCLEOTIDE SEQUENCE</scope>
    <source>
        <strain evidence="1">CGMCC 4.7278</strain>
    </source>
</reference>
<name>A0A917QER5_9NOCA</name>
<evidence type="ECO:0000313" key="2">
    <source>
        <dbReference type="Proteomes" id="UP000612956"/>
    </source>
</evidence>
<evidence type="ECO:0000313" key="1">
    <source>
        <dbReference type="EMBL" id="GGK47201.1"/>
    </source>
</evidence>
<reference evidence="1" key="1">
    <citation type="journal article" date="2014" name="Int. J. Syst. Evol. Microbiol.">
        <title>Complete genome sequence of Corynebacterium casei LMG S-19264T (=DSM 44701T), isolated from a smear-ripened cheese.</title>
        <authorList>
            <consortium name="US DOE Joint Genome Institute (JGI-PGF)"/>
            <person name="Walter F."/>
            <person name="Albersmeier A."/>
            <person name="Kalinowski J."/>
            <person name="Ruckert C."/>
        </authorList>
    </citation>
    <scope>NUCLEOTIDE SEQUENCE</scope>
    <source>
        <strain evidence="1">CGMCC 4.7278</strain>
    </source>
</reference>
<dbReference type="InterPro" id="IPR035093">
    <property type="entry name" value="RelE/ParE_toxin_dom_sf"/>
</dbReference>
<gene>
    <name evidence="1" type="ORF">GCM10011591_18110</name>
</gene>